<feature type="compositionally biased region" description="Pro residues" evidence="1">
    <location>
        <begin position="43"/>
        <end position="53"/>
    </location>
</feature>
<protein>
    <submittedName>
        <fullName evidence="5">DUF4190 domain-containing protein</fullName>
    </submittedName>
</protein>
<gene>
    <name evidence="4" type="ORF">R3P94_06165</name>
    <name evidence="5" type="ORF">R3Q15_07390</name>
</gene>
<dbReference type="InterPro" id="IPR025241">
    <property type="entry name" value="DUF4190"/>
</dbReference>
<organism evidence="5 7">
    <name type="scientific">Gordonia amicalis</name>
    <dbReference type="NCBI Taxonomy" id="89053"/>
    <lineage>
        <taxon>Bacteria</taxon>
        <taxon>Bacillati</taxon>
        <taxon>Actinomycetota</taxon>
        <taxon>Actinomycetes</taxon>
        <taxon>Mycobacteriales</taxon>
        <taxon>Gordoniaceae</taxon>
        <taxon>Gordonia</taxon>
    </lineage>
</organism>
<name>A0AAE4U0K4_9ACTN</name>
<feature type="compositionally biased region" description="Pro residues" evidence="1">
    <location>
        <begin position="141"/>
        <end position="150"/>
    </location>
</feature>
<feature type="domain" description="DUF4190" evidence="3">
    <location>
        <begin position="267"/>
        <end position="329"/>
    </location>
</feature>
<dbReference type="EMBL" id="JAWLKI010000005">
    <property type="protein sequence ID" value="MDV6306927.1"/>
    <property type="molecule type" value="Genomic_DNA"/>
</dbReference>
<dbReference type="EMBL" id="JAWLKH010000005">
    <property type="protein sequence ID" value="MDV6311719.1"/>
    <property type="molecule type" value="Genomic_DNA"/>
</dbReference>
<keyword evidence="2" id="KW-0472">Membrane</keyword>
<feature type="compositionally biased region" description="Low complexity" evidence="1">
    <location>
        <begin position="29"/>
        <end position="42"/>
    </location>
</feature>
<evidence type="ECO:0000313" key="7">
    <source>
        <dbReference type="Proteomes" id="UP001185922"/>
    </source>
</evidence>
<feature type="region of interest" description="Disordered" evidence="1">
    <location>
        <begin position="1"/>
        <end position="260"/>
    </location>
</feature>
<dbReference type="RefSeq" id="WP_232513081.1">
    <property type="nucleotide sequence ID" value="NZ_CP096596.1"/>
</dbReference>
<dbReference type="Proteomes" id="UP001185922">
    <property type="component" value="Unassembled WGS sequence"/>
</dbReference>
<evidence type="ECO:0000256" key="1">
    <source>
        <dbReference type="SAM" id="MobiDB-lite"/>
    </source>
</evidence>
<feature type="compositionally biased region" description="Low complexity" evidence="1">
    <location>
        <begin position="233"/>
        <end position="242"/>
    </location>
</feature>
<sequence length="346" mass="34145">MNDPRAATTHGLEGHLMSNPTGGGDPRDPSSTPQSPSDQVPPDSAPDPNPSPGEPTQKVSAAELLGESGDRPAGSEETTEPVPSTPDTRSPDTSTPLTSTPGAGPEGTSVPQSHSPADGVTRVISTGGARAGGAPQGHTAPPAPPGPPPSGYDSTRVISTRPPGGPGGPGGPPQPGYGPPPGYGRQGPGQQGPGQQNHRQPAPPGYGPQGTPPGYGGAYGQPGQPAPGGRPGYGPSPQQQAPAGPPPGQHAFGDDPRPGLTPKTNTLAVAALVASLLGLVCVGIGGLVGLVLGVVARRQIAASGGGQTGDGLALTAIVIGLFIVVMWVAYWLVVAFTGVESPWSYI</sequence>
<evidence type="ECO:0000313" key="5">
    <source>
        <dbReference type="EMBL" id="MDV6311719.1"/>
    </source>
</evidence>
<dbReference type="Proteomes" id="UP001185779">
    <property type="component" value="Unassembled WGS sequence"/>
</dbReference>
<comment type="caution">
    <text evidence="5">The sequence shown here is derived from an EMBL/GenBank/DDBJ whole genome shotgun (WGS) entry which is preliminary data.</text>
</comment>
<reference evidence="5 6" key="1">
    <citation type="submission" date="2023-10" db="EMBL/GenBank/DDBJ databases">
        <title>Development of a sustainable strategy for remediation of hydrocarbon-contaminated territories based on the waste exchange concept.</title>
        <authorList>
            <person name="Krivoruchko A."/>
        </authorList>
    </citation>
    <scope>NUCLEOTIDE SEQUENCE</scope>
    <source>
        <strain evidence="4 6">IEGM 1266</strain>
        <strain evidence="5">IEGM 1279</strain>
    </source>
</reference>
<feature type="transmembrane region" description="Helical" evidence="2">
    <location>
        <begin position="312"/>
        <end position="333"/>
    </location>
</feature>
<feature type="compositionally biased region" description="Pro residues" evidence="1">
    <location>
        <begin position="163"/>
        <end position="182"/>
    </location>
</feature>
<evidence type="ECO:0000313" key="6">
    <source>
        <dbReference type="Proteomes" id="UP001185779"/>
    </source>
</evidence>
<keyword evidence="6" id="KW-1185">Reference proteome</keyword>
<evidence type="ECO:0000259" key="3">
    <source>
        <dbReference type="Pfam" id="PF13828"/>
    </source>
</evidence>
<feature type="transmembrane region" description="Helical" evidence="2">
    <location>
        <begin position="267"/>
        <end position="292"/>
    </location>
</feature>
<dbReference type="Pfam" id="PF13828">
    <property type="entry name" value="DUF4190"/>
    <property type="match status" value="1"/>
</dbReference>
<dbReference type="AlphaFoldDB" id="A0AAE4U0K4"/>
<feature type="compositionally biased region" description="Low complexity" evidence="1">
    <location>
        <begin position="81"/>
        <end position="101"/>
    </location>
</feature>
<keyword evidence="2" id="KW-1133">Transmembrane helix</keyword>
<keyword evidence="2" id="KW-0812">Transmembrane</keyword>
<proteinExistence type="predicted"/>
<evidence type="ECO:0000256" key="2">
    <source>
        <dbReference type="SAM" id="Phobius"/>
    </source>
</evidence>
<evidence type="ECO:0000313" key="4">
    <source>
        <dbReference type="EMBL" id="MDV6306927.1"/>
    </source>
</evidence>
<accession>A0AAE4U0K4</accession>